<gene>
    <name evidence="2" type="ORF">ELS83_16410</name>
</gene>
<dbReference type="PANTHER" id="PTHR33930">
    <property type="entry name" value="ALKYL HYDROPEROXIDE REDUCTASE AHPD"/>
    <property type="match status" value="1"/>
</dbReference>
<evidence type="ECO:0000313" key="2">
    <source>
        <dbReference type="EMBL" id="NOU61392.1"/>
    </source>
</evidence>
<proteinExistence type="predicted"/>
<dbReference type="InterPro" id="IPR029032">
    <property type="entry name" value="AhpD-like"/>
</dbReference>
<evidence type="ECO:0000259" key="1">
    <source>
        <dbReference type="Pfam" id="PF02627"/>
    </source>
</evidence>
<dbReference type="RefSeq" id="WP_171596656.1">
    <property type="nucleotide sequence ID" value="NZ_RZNH01000033.1"/>
</dbReference>
<name>A0ABX1WZ47_9BACT</name>
<reference evidence="2 3" key="1">
    <citation type="submission" date="2018-12" db="EMBL/GenBank/DDBJ databases">
        <title>Marinifilum JC070 sp. nov., a marine bacterium isolated from Yongle Blue Hole in the South China Sea.</title>
        <authorList>
            <person name="Fu T."/>
        </authorList>
    </citation>
    <scope>NUCLEOTIDE SEQUENCE [LARGE SCALE GENOMIC DNA]</scope>
    <source>
        <strain evidence="2 3">JC070</strain>
    </source>
</reference>
<dbReference type="PANTHER" id="PTHR33930:SF2">
    <property type="entry name" value="BLR3452 PROTEIN"/>
    <property type="match status" value="1"/>
</dbReference>
<comment type="caution">
    <text evidence="2">The sequence shown here is derived from an EMBL/GenBank/DDBJ whole genome shotgun (WGS) entry which is preliminary data.</text>
</comment>
<sequence>MSISKKNDKRCELNQMMADNDKFFASFGELDNAVYAEGAIPKKYKELTGLSISILSRCEECILYHLQGCLEQSCTKQEIVEAIKLGVIGGGSICYPSARYAFKLMKELEIL</sequence>
<dbReference type="InterPro" id="IPR003779">
    <property type="entry name" value="CMD-like"/>
</dbReference>
<dbReference type="EMBL" id="RZNH01000033">
    <property type="protein sequence ID" value="NOU61392.1"/>
    <property type="molecule type" value="Genomic_DNA"/>
</dbReference>
<dbReference type="SUPFAM" id="SSF69118">
    <property type="entry name" value="AhpD-like"/>
    <property type="match status" value="1"/>
</dbReference>
<dbReference type="Pfam" id="PF02627">
    <property type="entry name" value="CMD"/>
    <property type="match status" value="1"/>
</dbReference>
<feature type="domain" description="Carboxymuconolactone decarboxylase-like" evidence="1">
    <location>
        <begin position="22"/>
        <end position="106"/>
    </location>
</feature>
<keyword evidence="3" id="KW-1185">Reference proteome</keyword>
<dbReference type="Gene3D" id="1.20.1290.10">
    <property type="entry name" value="AhpD-like"/>
    <property type="match status" value="1"/>
</dbReference>
<organism evidence="2 3">
    <name type="scientific">Marinifilum caeruleilacunae</name>
    <dbReference type="NCBI Taxonomy" id="2499076"/>
    <lineage>
        <taxon>Bacteria</taxon>
        <taxon>Pseudomonadati</taxon>
        <taxon>Bacteroidota</taxon>
        <taxon>Bacteroidia</taxon>
        <taxon>Marinilabiliales</taxon>
        <taxon>Marinifilaceae</taxon>
    </lineage>
</organism>
<accession>A0ABX1WZ47</accession>
<protein>
    <submittedName>
        <fullName evidence="2">Carboxymuconolactone decarboxylase family protein</fullName>
    </submittedName>
</protein>
<evidence type="ECO:0000313" key="3">
    <source>
        <dbReference type="Proteomes" id="UP000732105"/>
    </source>
</evidence>
<dbReference type="Proteomes" id="UP000732105">
    <property type="component" value="Unassembled WGS sequence"/>
</dbReference>